<gene>
    <name evidence="2" type="ORF">D7Y13_41765</name>
</gene>
<comment type="caution">
    <text evidence="2">The sequence shown here is derived from an EMBL/GenBank/DDBJ whole genome shotgun (WGS) entry which is preliminary data.</text>
</comment>
<organism evidence="2 3">
    <name type="scientific">Corallococcus praedator</name>
    <dbReference type="NCBI Taxonomy" id="2316724"/>
    <lineage>
        <taxon>Bacteria</taxon>
        <taxon>Pseudomonadati</taxon>
        <taxon>Myxococcota</taxon>
        <taxon>Myxococcia</taxon>
        <taxon>Myxococcales</taxon>
        <taxon>Cystobacterineae</taxon>
        <taxon>Myxococcaceae</taxon>
        <taxon>Corallococcus</taxon>
    </lineage>
</organism>
<feature type="signal peptide" evidence="1">
    <location>
        <begin position="1"/>
        <end position="21"/>
    </location>
</feature>
<keyword evidence="3" id="KW-1185">Reference proteome</keyword>
<keyword evidence="1" id="KW-0732">Signal</keyword>
<dbReference type="EMBL" id="RAWI01000786">
    <property type="protein sequence ID" value="RKH87971.1"/>
    <property type="molecule type" value="Genomic_DNA"/>
</dbReference>
<sequence>MKPAFRLLLTLCAGVPALAGAADQAAAPTPAASAPAAP</sequence>
<name>A0ABX9Q3C1_9BACT</name>
<evidence type="ECO:0000256" key="1">
    <source>
        <dbReference type="SAM" id="SignalP"/>
    </source>
</evidence>
<protein>
    <submittedName>
        <fullName evidence="2">Outer membrane beta-barrel domain-containing protein</fullName>
    </submittedName>
</protein>
<proteinExistence type="predicted"/>
<dbReference type="Proteomes" id="UP000278907">
    <property type="component" value="Unassembled WGS sequence"/>
</dbReference>
<reference evidence="2 3" key="1">
    <citation type="submission" date="2018-09" db="EMBL/GenBank/DDBJ databases">
        <authorList>
            <person name="Livingstone P.G."/>
            <person name="Whitworth D.E."/>
        </authorList>
    </citation>
    <scope>NUCLEOTIDE SEQUENCE [LARGE SCALE GENOMIC DNA]</scope>
    <source>
        <strain evidence="2 3">CA031B</strain>
    </source>
</reference>
<feature type="non-terminal residue" evidence="2">
    <location>
        <position position="38"/>
    </location>
</feature>
<evidence type="ECO:0000313" key="3">
    <source>
        <dbReference type="Proteomes" id="UP000278907"/>
    </source>
</evidence>
<evidence type="ECO:0000313" key="2">
    <source>
        <dbReference type="EMBL" id="RKH87971.1"/>
    </source>
</evidence>
<accession>A0ABX9Q3C1</accession>
<feature type="chain" id="PRO_5046445475" evidence="1">
    <location>
        <begin position="22"/>
        <end position="38"/>
    </location>
</feature>